<evidence type="ECO:0000256" key="1">
    <source>
        <dbReference type="SAM" id="Phobius"/>
    </source>
</evidence>
<evidence type="ECO:0000313" key="3">
    <source>
        <dbReference type="Proteomes" id="UP000236634"/>
    </source>
</evidence>
<protein>
    <submittedName>
        <fullName evidence="2">Uncharacterized protein</fullName>
    </submittedName>
</protein>
<dbReference type="Proteomes" id="UP000236634">
    <property type="component" value="Unassembled WGS sequence"/>
</dbReference>
<dbReference type="AlphaFoldDB" id="A0A2K0XHT8"/>
<reference evidence="2 3" key="1">
    <citation type="submission" date="2017-03" db="EMBL/GenBank/DDBJ databases">
        <authorList>
            <person name="Afonso C.L."/>
            <person name="Miller P.J."/>
            <person name="Scott M.A."/>
            <person name="Spackman E."/>
            <person name="Goraichik I."/>
            <person name="Dimitrov K.M."/>
            <person name="Suarez D.L."/>
            <person name="Swayne D.E."/>
        </authorList>
    </citation>
    <scope>NUCLEOTIDE SEQUENCE [LARGE SCALE GENOMIC DNA]</scope>
    <source>
        <strain evidence="2 3">DNF00076</strain>
    </source>
</reference>
<sequence>MGFKRIIMGDPMPDKNDPKYRERYEKEVEAGKQFADKSGLSWLVMKIQILANRHRVAFLVTVFGIVIGCFAINIFNMVRSYNASKERRTTAVEQVDSVLHQRRTINKK</sequence>
<evidence type="ECO:0000313" key="2">
    <source>
        <dbReference type="EMBL" id="PNP94094.1"/>
    </source>
</evidence>
<dbReference type="EMBL" id="NBAX01000006">
    <property type="protein sequence ID" value="PNP94094.1"/>
    <property type="molecule type" value="Genomic_DNA"/>
</dbReference>
<dbReference type="RefSeq" id="WP_103003516.1">
    <property type="nucleotide sequence ID" value="NZ_JBETXH010000001.1"/>
</dbReference>
<keyword evidence="1" id="KW-0812">Transmembrane</keyword>
<keyword evidence="1" id="KW-1133">Transmembrane helix</keyword>
<proteinExistence type="predicted"/>
<feature type="transmembrane region" description="Helical" evidence="1">
    <location>
        <begin position="56"/>
        <end position="75"/>
    </location>
</feature>
<accession>A0A2K0XHT8</accession>
<organism evidence="2 3">
    <name type="scientific">Hoylesella timonensis</name>
    <dbReference type="NCBI Taxonomy" id="386414"/>
    <lineage>
        <taxon>Bacteria</taxon>
        <taxon>Pseudomonadati</taxon>
        <taxon>Bacteroidota</taxon>
        <taxon>Bacteroidia</taxon>
        <taxon>Bacteroidales</taxon>
        <taxon>Prevotellaceae</taxon>
        <taxon>Hoylesella</taxon>
    </lineage>
</organism>
<name>A0A2K0XHT8_9BACT</name>
<gene>
    <name evidence="2" type="ORF">BFS16_07935</name>
</gene>
<keyword evidence="1" id="KW-0472">Membrane</keyword>
<comment type="caution">
    <text evidence="2">The sequence shown here is derived from an EMBL/GenBank/DDBJ whole genome shotgun (WGS) entry which is preliminary data.</text>
</comment>